<dbReference type="RefSeq" id="WP_130021553.1">
    <property type="nucleotide sequence ID" value="NZ_SEWF01000018.1"/>
</dbReference>
<dbReference type="OrthoDB" id="997115at2"/>
<evidence type="ECO:0008006" key="4">
    <source>
        <dbReference type="Google" id="ProtNLM"/>
    </source>
</evidence>
<dbReference type="InterPro" id="IPR046601">
    <property type="entry name" value="DUF6660"/>
</dbReference>
<feature type="chain" id="PRO_5020509487" description="Secreted protein" evidence="1">
    <location>
        <begin position="18"/>
        <end position="99"/>
    </location>
</feature>
<comment type="caution">
    <text evidence="2">The sequence shown here is derived from an EMBL/GenBank/DDBJ whole genome shotgun (WGS) entry which is preliminary data.</text>
</comment>
<dbReference type="Proteomes" id="UP000293162">
    <property type="component" value="Unassembled WGS sequence"/>
</dbReference>
<protein>
    <recommendedName>
        <fullName evidence="4">Secreted protein</fullName>
    </recommendedName>
</protein>
<keyword evidence="1" id="KW-0732">Signal</keyword>
<dbReference type="EMBL" id="SEWF01000018">
    <property type="protein sequence ID" value="RYU95107.1"/>
    <property type="molecule type" value="Genomic_DNA"/>
</dbReference>
<name>A0A4Q5LZW4_9BACT</name>
<organism evidence="2 3">
    <name type="scientific">Emticicia agri</name>
    <dbReference type="NCBI Taxonomy" id="2492393"/>
    <lineage>
        <taxon>Bacteria</taxon>
        <taxon>Pseudomonadati</taxon>
        <taxon>Bacteroidota</taxon>
        <taxon>Cytophagia</taxon>
        <taxon>Cytophagales</taxon>
        <taxon>Leadbetterellaceae</taxon>
        <taxon>Emticicia</taxon>
    </lineage>
</organism>
<evidence type="ECO:0000256" key="1">
    <source>
        <dbReference type="SAM" id="SignalP"/>
    </source>
</evidence>
<gene>
    <name evidence="2" type="ORF">EWM59_13745</name>
</gene>
<evidence type="ECO:0000313" key="2">
    <source>
        <dbReference type="EMBL" id="RYU95107.1"/>
    </source>
</evidence>
<accession>A0A4Q5LZW4</accession>
<proteinExistence type="predicted"/>
<dbReference type="AlphaFoldDB" id="A0A4Q5LZW4"/>
<sequence length="99" mass="10826">MSFYLLFLACMPCHDTAASVVEAAQTIVCSHSDSQACHGDDSDLCSPLCSCACCGTIMISPYLAQVPVFKDAYAKVTFAYEIKDTSNFIFLRWQPPQSV</sequence>
<evidence type="ECO:0000313" key="3">
    <source>
        <dbReference type="Proteomes" id="UP000293162"/>
    </source>
</evidence>
<keyword evidence="3" id="KW-1185">Reference proteome</keyword>
<feature type="signal peptide" evidence="1">
    <location>
        <begin position="1"/>
        <end position="17"/>
    </location>
</feature>
<reference evidence="2 3" key="1">
    <citation type="submission" date="2019-02" db="EMBL/GenBank/DDBJ databases">
        <title>Bacterial novel species Emticicia sp. 17J42-9 isolated from soil.</title>
        <authorList>
            <person name="Jung H.-Y."/>
        </authorList>
    </citation>
    <scope>NUCLEOTIDE SEQUENCE [LARGE SCALE GENOMIC DNA]</scope>
    <source>
        <strain evidence="2 3">17J42-9</strain>
    </source>
</reference>
<dbReference type="Pfam" id="PF20365">
    <property type="entry name" value="DUF6660"/>
    <property type="match status" value="1"/>
</dbReference>